<comment type="caution">
    <text evidence="6">The sequence shown here is derived from an EMBL/GenBank/DDBJ whole genome shotgun (WGS) entry which is preliminary data.</text>
</comment>
<keyword evidence="2" id="KW-0238">DNA-binding</keyword>
<dbReference type="EMBL" id="AXCY01000005">
    <property type="protein sequence ID" value="KGM12395.1"/>
    <property type="molecule type" value="Genomic_DNA"/>
</dbReference>
<evidence type="ECO:0000256" key="1">
    <source>
        <dbReference type="ARBA" id="ARBA00023015"/>
    </source>
</evidence>
<dbReference type="PRINTS" id="PR00032">
    <property type="entry name" value="HTHARAC"/>
</dbReference>
<dbReference type="PROSITE" id="PS01124">
    <property type="entry name" value="HTH_ARAC_FAMILY_2"/>
    <property type="match status" value="1"/>
</dbReference>
<dbReference type="AlphaFoldDB" id="A0A0A0BWP6"/>
<organism evidence="6 7">
    <name type="scientific">Cellulomonas carbonis T26</name>
    <dbReference type="NCBI Taxonomy" id="947969"/>
    <lineage>
        <taxon>Bacteria</taxon>
        <taxon>Bacillati</taxon>
        <taxon>Actinomycetota</taxon>
        <taxon>Actinomycetes</taxon>
        <taxon>Micrococcales</taxon>
        <taxon>Cellulomonadaceae</taxon>
        <taxon>Cellulomonas</taxon>
    </lineage>
</organism>
<dbReference type="GO" id="GO:0043565">
    <property type="term" value="F:sequence-specific DNA binding"/>
    <property type="evidence" value="ECO:0007669"/>
    <property type="project" value="InterPro"/>
</dbReference>
<dbReference type="InterPro" id="IPR009057">
    <property type="entry name" value="Homeodomain-like_sf"/>
</dbReference>
<dbReference type="Pfam" id="PF12852">
    <property type="entry name" value="Cupin_6"/>
    <property type="match status" value="1"/>
</dbReference>
<evidence type="ECO:0000256" key="4">
    <source>
        <dbReference type="SAM" id="MobiDB-lite"/>
    </source>
</evidence>
<dbReference type="SMART" id="SM00342">
    <property type="entry name" value="HTH_ARAC"/>
    <property type="match status" value="1"/>
</dbReference>
<evidence type="ECO:0000256" key="2">
    <source>
        <dbReference type="ARBA" id="ARBA00023125"/>
    </source>
</evidence>
<dbReference type="RefSeq" id="WP_043602664.1">
    <property type="nucleotide sequence ID" value="NZ_AXCY01000005.1"/>
</dbReference>
<dbReference type="InterPro" id="IPR020449">
    <property type="entry name" value="Tscrpt_reg_AraC-type_HTH"/>
</dbReference>
<dbReference type="InterPro" id="IPR032783">
    <property type="entry name" value="AraC_lig"/>
</dbReference>
<feature type="region of interest" description="Disordered" evidence="4">
    <location>
        <begin position="198"/>
        <end position="228"/>
    </location>
</feature>
<keyword evidence="7" id="KW-1185">Reference proteome</keyword>
<dbReference type="SUPFAM" id="SSF46689">
    <property type="entry name" value="Homeodomain-like"/>
    <property type="match status" value="2"/>
</dbReference>
<name>A0A0A0BWP6_9CELL</name>
<dbReference type="GO" id="GO:0003700">
    <property type="term" value="F:DNA-binding transcription factor activity"/>
    <property type="evidence" value="ECO:0007669"/>
    <property type="project" value="InterPro"/>
</dbReference>
<gene>
    <name evidence="6" type="ORF">N868_15070</name>
</gene>
<proteinExistence type="predicted"/>
<dbReference type="Proteomes" id="UP000029839">
    <property type="component" value="Unassembled WGS sequence"/>
</dbReference>
<feature type="domain" description="HTH araC/xylS-type" evidence="5">
    <location>
        <begin position="235"/>
        <end position="333"/>
    </location>
</feature>
<reference evidence="6 7" key="1">
    <citation type="submission" date="2013-08" db="EMBL/GenBank/DDBJ databases">
        <title>Genome sequencing of Cellulomonas carbonis T26.</title>
        <authorList>
            <person name="Chen F."/>
            <person name="Li Y."/>
            <person name="Wang G."/>
        </authorList>
    </citation>
    <scope>NUCLEOTIDE SEQUENCE [LARGE SCALE GENOMIC DNA]</scope>
    <source>
        <strain evidence="6 7">T26</strain>
    </source>
</reference>
<reference evidence="6 7" key="2">
    <citation type="journal article" date="2015" name="Stand. Genomic Sci.">
        <title>Draft genome sequence of Cellulomonas carbonis T26(T) and comparative analysis of six Cellulomonas genomes.</title>
        <authorList>
            <person name="Zhuang W."/>
            <person name="Zhang S."/>
            <person name="Xia X."/>
            <person name="Wang G."/>
        </authorList>
    </citation>
    <scope>NUCLEOTIDE SEQUENCE [LARGE SCALE GENOMIC DNA]</scope>
    <source>
        <strain evidence="6 7">T26</strain>
    </source>
</reference>
<sequence length="341" mass="36478">MDPLADFLDGPRARGAFLLRQVMTAPWSVDVRDGAPLTLGVVRRGGAWFVPRTGEPVRLGTGDVVVVRGPEHYRIADSPTRLPQVVIHPGQRCTTVDGHDVSTTMTHGVRTWGNDPDGDDELLVGTYETQGEVGRLLTDALPRTFRVPADDDVTSAAVALLAAELDRDAVGQSSVLDRLLDLLLVHVVRRWLTDLDPASGGASEGANGETGEHASAAGPTTTRGWIGAQSDPVAGPAVRLLHEHPARAWTVASLAHEVGASRALLARRFHERVGQPPMAYLTTWRLALAADRLTTGSETVAAVARDLGWSSPFTFSAAFKRRYGLSPQHYRTHATGAAAHA</sequence>
<evidence type="ECO:0000313" key="7">
    <source>
        <dbReference type="Proteomes" id="UP000029839"/>
    </source>
</evidence>
<dbReference type="Pfam" id="PF12833">
    <property type="entry name" value="HTH_18"/>
    <property type="match status" value="1"/>
</dbReference>
<dbReference type="Gene3D" id="1.10.10.60">
    <property type="entry name" value="Homeodomain-like"/>
    <property type="match status" value="2"/>
</dbReference>
<accession>A0A0A0BWP6</accession>
<keyword evidence="3" id="KW-0804">Transcription</keyword>
<dbReference type="PANTHER" id="PTHR46796">
    <property type="entry name" value="HTH-TYPE TRANSCRIPTIONAL ACTIVATOR RHAS-RELATED"/>
    <property type="match status" value="1"/>
</dbReference>
<keyword evidence="1" id="KW-0805">Transcription regulation</keyword>
<dbReference type="PANTHER" id="PTHR46796:SF13">
    <property type="entry name" value="HTH-TYPE TRANSCRIPTIONAL ACTIVATOR RHAS"/>
    <property type="match status" value="1"/>
</dbReference>
<evidence type="ECO:0000256" key="3">
    <source>
        <dbReference type="ARBA" id="ARBA00023163"/>
    </source>
</evidence>
<dbReference type="OrthoDB" id="241790at2"/>
<evidence type="ECO:0000313" key="6">
    <source>
        <dbReference type="EMBL" id="KGM12395.1"/>
    </source>
</evidence>
<feature type="compositionally biased region" description="Low complexity" evidence="4">
    <location>
        <begin position="198"/>
        <end position="209"/>
    </location>
</feature>
<evidence type="ECO:0000259" key="5">
    <source>
        <dbReference type="PROSITE" id="PS01124"/>
    </source>
</evidence>
<dbReference type="InterPro" id="IPR050204">
    <property type="entry name" value="AraC_XylS_family_regulators"/>
</dbReference>
<dbReference type="InterPro" id="IPR018060">
    <property type="entry name" value="HTH_AraC"/>
</dbReference>
<protein>
    <submittedName>
        <fullName evidence="6">AraC family transcriptional regulator</fullName>
    </submittedName>
</protein>